<organism evidence="1 2">
    <name type="scientific">Rhizobium laguerreae</name>
    <dbReference type="NCBI Taxonomy" id="1076926"/>
    <lineage>
        <taxon>Bacteria</taxon>
        <taxon>Pseudomonadati</taxon>
        <taxon>Pseudomonadota</taxon>
        <taxon>Alphaproteobacteria</taxon>
        <taxon>Hyphomicrobiales</taxon>
        <taxon>Rhizobiaceae</taxon>
        <taxon>Rhizobium/Agrobacterium group</taxon>
        <taxon>Rhizobium</taxon>
    </lineage>
</organism>
<accession>A0ABR6G2C8</accession>
<proteinExistence type="predicted"/>
<evidence type="ECO:0000313" key="2">
    <source>
        <dbReference type="Proteomes" id="UP000542811"/>
    </source>
</evidence>
<sequence>MTDFLDELLLPHGMISNRIGAILPCRCSNTEGGRRRLFHLQTVKTSRRNTSHEALSGAISSPPSR</sequence>
<protein>
    <submittedName>
        <fullName evidence="1">Uncharacterized protein</fullName>
    </submittedName>
</protein>
<gene>
    <name evidence="1" type="ORF">FHS25_000185</name>
</gene>
<comment type="caution">
    <text evidence="1">The sequence shown here is derived from an EMBL/GenBank/DDBJ whole genome shotgun (WGS) entry which is preliminary data.</text>
</comment>
<evidence type="ECO:0000313" key="1">
    <source>
        <dbReference type="EMBL" id="MBB3159753.1"/>
    </source>
</evidence>
<reference evidence="1 2" key="1">
    <citation type="submission" date="2020-08" db="EMBL/GenBank/DDBJ databases">
        <title>Genomic Encyclopedia of Type Strains, Phase III (KMG-III): the genomes of soil and plant-associated and newly described type strains.</title>
        <authorList>
            <person name="Whitman W."/>
        </authorList>
    </citation>
    <scope>NUCLEOTIDE SEQUENCE [LARGE SCALE GENOMIC DNA]</scope>
    <source>
        <strain evidence="1 2">CECT 8280</strain>
    </source>
</reference>
<dbReference type="Proteomes" id="UP000542811">
    <property type="component" value="Unassembled WGS sequence"/>
</dbReference>
<name>A0ABR6G2C8_9HYPH</name>
<dbReference type="EMBL" id="JACHXX010000001">
    <property type="protein sequence ID" value="MBB3159753.1"/>
    <property type="molecule type" value="Genomic_DNA"/>
</dbReference>
<keyword evidence="2" id="KW-1185">Reference proteome</keyword>